<dbReference type="Pfam" id="PF13439">
    <property type="entry name" value="Glyco_transf_4"/>
    <property type="match status" value="1"/>
</dbReference>
<reference evidence="3" key="1">
    <citation type="submission" date="2016-01" db="EMBL/GenBank/DDBJ databases">
        <title>Genome sequencing of Roseivirga ehrenbergii KMM 6017.</title>
        <authorList>
            <person name="Selvaratnam C."/>
            <person name="Thevarajoo S."/>
            <person name="Goh K.M."/>
            <person name="Ee R."/>
            <person name="Chan K.-G."/>
            <person name="Chong C.S."/>
        </authorList>
    </citation>
    <scope>NUCLEOTIDE SEQUENCE [LARGE SCALE GENOMIC DNA]</scope>
    <source>
        <strain evidence="3">KMM 6017</strain>
    </source>
</reference>
<dbReference type="STRING" id="279360.MB14_02290"/>
<evidence type="ECO:0000313" key="3">
    <source>
        <dbReference type="EMBL" id="KYG77052.1"/>
    </source>
</evidence>
<feature type="domain" description="Glycosyltransferase subfamily 4-like N-terminal" evidence="2">
    <location>
        <begin position="17"/>
        <end position="176"/>
    </location>
</feature>
<evidence type="ECO:0000313" key="4">
    <source>
        <dbReference type="Proteomes" id="UP000075583"/>
    </source>
</evidence>
<dbReference type="InterPro" id="IPR028098">
    <property type="entry name" value="Glyco_trans_4-like_N"/>
</dbReference>
<dbReference type="CDD" id="cd03801">
    <property type="entry name" value="GT4_PimA-like"/>
    <property type="match status" value="1"/>
</dbReference>
<dbReference type="AlphaFoldDB" id="A0A150XED6"/>
<sequence>MKVLFYSYKSCYSGKSYGGAERSMTLLAESLVHLDCEVHYLSGVDNVRFSFPKIDFKNGVIVHFLPIFRLPFMSISFIRKLSELIRTRIFYSYMSLKFRDFNIVCVCNEYPALYQMVNWRVSNKLKCRIVYRTAGLYWHNNILKNYPFLREKIEWSFNYVDSVNFISQEMKRSFLKIKDKHYYDFDLMDQFILDIGVKFNSKNTWVVNGESPYTIVMVARFSDYAKRQDVLMEAFRIWNNSNSRLIFFGDGPMLDHYKKIINNDLFLSEHVELRGFVEPVKVKEQLLKAHLFALCTDYEGVPKSVLEAMSIGIPVLVSDIEAHNSIIEHGENGFVASNVPELWKEELSRIYELTSDQLSLISKNAMFYIQSHHSLENSANKYLSEFKRIVDLPR</sequence>
<dbReference type="Pfam" id="PF00534">
    <property type="entry name" value="Glycos_transf_1"/>
    <property type="match status" value="1"/>
</dbReference>
<dbReference type="OrthoDB" id="9792322at2"/>
<dbReference type="Proteomes" id="UP000075583">
    <property type="component" value="Unassembled WGS sequence"/>
</dbReference>
<organism evidence="3 4">
    <name type="scientific">Roseivirga ehrenbergii (strain DSM 102268 / JCM 13514 / KCTC 12282 / NCIMB 14502 / KMM 6017)</name>
    <dbReference type="NCBI Taxonomy" id="279360"/>
    <lineage>
        <taxon>Bacteria</taxon>
        <taxon>Pseudomonadati</taxon>
        <taxon>Bacteroidota</taxon>
        <taxon>Cytophagia</taxon>
        <taxon>Cytophagales</taxon>
        <taxon>Roseivirgaceae</taxon>
        <taxon>Roseivirga</taxon>
    </lineage>
</organism>
<dbReference type="PANTHER" id="PTHR12526:SF630">
    <property type="entry name" value="GLYCOSYLTRANSFERASE"/>
    <property type="match status" value="1"/>
</dbReference>
<dbReference type="PANTHER" id="PTHR12526">
    <property type="entry name" value="GLYCOSYLTRANSFERASE"/>
    <property type="match status" value="1"/>
</dbReference>
<dbReference type="InterPro" id="IPR001296">
    <property type="entry name" value="Glyco_trans_1"/>
</dbReference>
<name>A0A150XED6_ROSEK</name>
<evidence type="ECO:0008006" key="5">
    <source>
        <dbReference type="Google" id="ProtNLM"/>
    </source>
</evidence>
<dbReference type="Gene3D" id="3.40.50.2000">
    <property type="entry name" value="Glycogen Phosphorylase B"/>
    <property type="match status" value="2"/>
</dbReference>
<dbReference type="RefSeq" id="WP_062591162.1">
    <property type="nucleotide sequence ID" value="NZ_LQZQ01000012.1"/>
</dbReference>
<dbReference type="EMBL" id="LQZQ01000012">
    <property type="protein sequence ID" value="KYG77052.1"/>
    <property type="molecule type" value="Genomic_DNA"/>
</dbReference>
<gene>
    <name evidence="3" type="ORF">MB14_02290</name>
</gene>
<feature type="domain" description="Glycosyl transferase family 1" evidence="1">
    <location>
        <begin position="210"/>
        <end position="356"/>
    </location>
</feature>
<evidence type="ECO:0000259" key="1">
    <source>
        <dbReference type="Pfam" id="PF00534"/>
    </source>
</evidence>
<accession>A0A150XED6</accession>
<comment type="caution">
    <text evidence="3">The sequence shown here is derived from an EMBL/GenBank/DDBJ whole genome shotgun (WGS) entry which is preliminary data.</text>
</comment>
<evidence type="ECO:0000259" key="2">
    <source>
        <dbReference type="Pfam" id="PF13439"/>
    </source>
</evidence>
<dbReference type="GO" id="GO:0016757">
    <property type="term" value="F:glycosyltransferase activity"/>
    <property type="evidence" value="ECO:0007669"/>
    <property type="project" value="InterPro"/>
</dbReference>
<protein>
    <recommendedName>
        <fullName evidence="5">Glycosyl transferase family 1 domain-containing protein</fullName>
    </recommendedName>
</protein>
<proteinExistence type="predicted"/>
<dbReference type="SUPFAM" id="SSF53756">
    <property type="entry name" value="UDP-Glycosyltransferase/glycogen phosphorylase"/>
    <property type="match status" value="1"/>
</dbReference>
<keyword evidence="4" id="KW-1185">Reference proteome</keyword>